<dbReference type="SUPFAM" id="SSF90123">
    <property type="entry name" value="ABC transporter transmembrane region"/>
    <property type="match status" value="1"/>
</dbReference>
<evidence type="ECO:0000256" key="5">
    <source>
        <dbReference type="SAM" id="Phobius"/>
    </source>
</evidence>
<evidence type="ECO:0000313" key="8">
    <source>
        <dbReference type="Proteomes" id="UP000268870"/>
    </source>
</evidence>
<evidence type="ECO:0000256" key="4">
    <source>
        <dbReference type="ARBA" id="ARBA00023136"/>
    </source>
</evidence>
<dbReference type="Gene3D" id="1.20.1560.10">
    <property type="entry name" value="ABC transporter type 1, transmembrane domain"/>
    <property type="match status" value="1"/>
</dbReference>
<comment type="subcellular location">
    <subcellularLocation>
        <location evidence="1">Cell membrane</location>
        <topology evidence="1">Multi-pass membrane protein</topology>
    </subcellularLocation>
</comment>
<keyword evidence="7" id="KW-0547">Nucleotide-binding</keyword>
<evidence type="ECO:0000313" key="7">
    <source>
        <dbReference type="EMBL" id="VED65039.1"/>
    </source>
</evidence>
<protein>
    <submittedName>
        <fullName evidence="7">Lipid A export ATP-binding/permease protein MsbA</fullName>
    </submittedName>
</protein>
<proteinExistence type="predicted"/>
<evidence type="ECO:0000256" key="3">
    <source>
        <dbReference type="ARBA" id="ARBA00022989"/>
    </source>
</evidence>
<name>A0AB38VL44_STRAG</name>
<dbReference type="EMBL" id="LR134265">
    <property type="protein sequence ID" value="VED65039.1"/>
    <property type="molecule type" value="Genomic_DNA"/>
</dbReference>
<feature type="transmembrane region" description="Helical" evidence="5">
    <location>
        <begin position="61"/>
        <end position="80"/>
    </location>
</feature>
<accession>A0AB38VL44</accession>
<dbReference type="InterPro" id="IPR036640">
    <property type="entry name" value="ABC1_TM_sf"/>
</dbReference>
<sequence>MFNIFKRLNGKEWLMIVASTILVCLAVWMDLKTPEYMSDITRMLQTKGTKLEALWDPGLKMLAFSFGSFLVAVMVGFLGARTAASFTSRLRSDIFNHVMDYSDAEIKRFSIPLY</sequence>
<dbReference type="InterPro" id="IPR011527">
    <property type="entry name" value="ABC1_TM_dom"/>
</dbReference>
<dbReference type="GO" id="GO:0140359">
    <property type="term" value="F:ABC-type transporter activity"/>
    <property type="evidence" value="ECO:0007669"/>
    <property type="project" value="InterPro"/>
</dbReference>
<keyword evidence="2 5" id="KW-0812">Transmembrane</keyword>
<evidence type="ECO:0000256" key="1">
    <source>
        <dbReference type="ARBA" id="ARBA00004651"/>
    </source>
</evidence>
<gene>
    <name evidence="7" type="ORF">NCTC8184_01078</name>
</gene>
<keyword evidence="4 5" id="KW-0472">Membrane</keyword>
<dbReference type="GO" id="GO:0005886">
    <property type="term" value="C:plasma membrane"/>
    <property type="evidence" value="ECO:0007669"/>
    <property type="project" value="UniProtKB-SubCell"/>
</dbReference>
<feature type="domain" description="ABC transmembrane type-1" evidence="6">
    <location>
        <begin position="17"/>
        <end position="99"/>
    </location>
</feature>
<dbReference type="AlphaFoldDB" id="A0AB38VL44"/>
<dbReference type="GO" id="GO:0005524">
    <property type="term" value="F:ATP binding"/>
    <property type="evidence" value="ECO:0007669"/>
    <property type="project" value="UniProtKB-KW"/>
</dbReference>
<organism evidence="7 8">
    <name type="scientific">Streptococcus agalactiae</name>
    <dbReference type="NCBI Taxonomy" id="1311"/>
    <lineage>
        <taxon>Bacteria</taxon>
        <taxon>Bacillati</taxon>
        <taxon>Bacillota</taxon>
        <taxon>Bacilli</taxon>
        <taxon>Lactobacillales</taxon>
        <taxon>Streptococcaceae</taxon>
        <taxon>Streptococcus</taxon>
    </lineage>
</organism>
<reference evidence="7 8" key="1">
    <citation type="submission" date="2018-12" db="EMBL/GenBank/DDBJ databases">
        <authorList>
            <consortium name="Pathogen Informatics"/>
        </authorList>
    </citation>
    <scope>NUCLEOTIDE SEQUENCE [LARGE SCALE GENOMIC DNA]</scope>
    <source>
        <strain evidence="7 8">NCTC8184</strain>
    </source>
</reference>
<dbReference type="Proteomes" id="UP000268870">
    <property type="component" value="Chromosome"/>
</dbReference>
<keyword evidence="3 5" id="KW-1133">Transmembrane helix</keyword>
<feature type="transmembrane region" description="Helical" evidence="5">
    <location>
        <begin position="12"/>
        <end position="29"/>
    </location>
</feature>
<dbReference type="PROSITE" id="PS50929">
    <property type="entry name" value="ABC_TM1F"/>
    <property type="match status" value="1"/>
</dbReference>
<evidence type="ECO:0000259" key="6">
    <source>
        <dbReference type="PROSITE" id="PS50929"/>
    </source>
</evidence>
<evidence type="ECO:0000256" key="2">
    <source>
        <dbReference type="ARBA" id="ARBA00022692"/>
    </source>
</evidence>
<keyword evidence="7" id="KW-0067">ATP-binding</keyword>